<feature type="domain" description="C2H2-type" evidence="9">
    <location>
        <begin position="478"/>
        <end position="506"/>
    </location>
</feature>
<protein>
    <submittedName>
        <fullName evidence="10">Uncharacterized protein</fullName>
    </submittedName>
</protein>
<sequence>MLSPSVRGMEASDPPRLFRGSGPILSIRNAPSHQIIEHAKIALEYFNSLKMDDSQTDVEVKSRGERVTTGHRLVLSAFSRHFKTALLTVQHSPTATLDIDPNVTGVSWRILSEVIDFCYSGHCRFSAELLCAARTLQCVSLVALTEKEQYLEQQLIVDHLHAANFLDALYQMRIDRQFIDCFISQREHRSDVVSLHRLVLFSYARHLENSLRDVAVRVPQLSIVMDERATAFDLHCVVDFFYMGYVRASKKRLRSIRGTALALGVERLVAEIDVLEGSRSEEEGGQQAQFDELDMDYGAEGNAARPGSSLMHQQEAGMEEEFIGDEEMEGMIQSQYASGNDFNCSQSGSPPLQQPQQFNDVTCSSDLTADMIGSSIEEYSNMYEAFVEGPKRGNRGGTYSRRPHQLKMKGPAVIVQENEEGTDEVPAVTLTCSTPGNSHRRRRDVDSYGYKLPEYHAPSDVTVPLVVGDQQVLMERPFKCKFCNYRAKEKSAVDKHIRCMHTGETPFECPHCPQSFKVQSNLVRHIRAHTGHKPYQCRKCGVAYADKKNMDAHLYREHLKQKQMQCDYPSCASKFWREDRYLLHYTKMHGPLPIREQEGTARGVFADQ</sequence>
<evidence type="ECO:0000256" key="4">
    <source>
        <dbReference type="ARBA" id="ARBA00022771"/>
    </source>
</evidence>
<dbReference type="PANTHER" id="PTHR24394">
    <property type="entry name" value="ZINC FINGER PROTEIN"/>
    <property type="match status" value="1"/>
</dbReference>
<dbReference type="InterPro" id="IPR000210">
    <property type="entry name" value="BTB/POZ_dom"/>
</dbReference>
<dbReference type="Gene3D" id="3.30.710.10">
    <property type="entry name" value="Potassium Channel Kv1.1, Chain A"/>
    <property type="match status" value="2"/>
</dbReference>
<dbReference type="FunFam" id="3.30.160.60:FF:000145">
    <property type="entry name" value="Zinc finger protein 574"/>
    <property type="match status" value="1"/>
</dbReference>
<feature type="domain" description="BTB" evidence="8">
    <location>
        <begin position="56"/>
        <end position="127"/>
    </location>
</feature>
<dbReference type="PANTHER" id="PTHR24394:SF29">
    <property type="entry name" value="MYONEURIN"/>
    <property type="match status" value="1"/>
</dbReference>
<evidence type="ECO:0000259" key="9">
    <source>
        <dbReference type="PROSITE" id="PS50157"/>
    </source>
</evidence>
<dbReference type="PROSITE" id="PS00028">
    <property type="entry name" value="ZINC_FINGER_C2H2_1"/>
    <property type="match status" value="3"/>
</dbReference>
<keyword evidence="6" id="KW-0539">Nucleus</keyword>
<keyword evidence="2" id="KW-0479">Metal-binding</keyword>
<dbReference type="InterPro" id="IPR013087">
    <property type="entry name" value="Znf_C2H2_type"/>
</dbReference>
<dbReference type="GO" id="GO:0000981">
    <property type="term" value="F:DNA-binding transcription factor activity, RNA polymerase II-specific"/>
    <property type="evidence" value="ECO:0007669"/>
    <property type="project" value="TreeGrafter"/>
</dbReference>
<dbReference type="CDD" id="cd18186">
    <property type="entry name" value="BTB_POZ_ZBTB_KLHL-like"/>
    <property type="match status" value="1"/>
</dbReference>
<dbReference type="Gene3D" id="3.30.160.60">
    <property type="entry name" value="Classic Zinc Finger"/>
    <property type="match status" value="3"/>
</dbReference>
<keyword evidence="5" id="KW-0862">Zinc</keyword>
<evidence type="ECO:0000256" key="1">
    <source>
        <dbReference type="ARBA" id="ARBA00004123"/>
    </source>
</evidence>
<evidence type="ECO:0000313" key="11">
    <source>
        <dbReference type="Proteomes" id="UP001432027"/>
    </source>
</evidence>
<evidence type="ECO:0000256" key="3">
    <source>
        <dbReference type="ARBA" id="ARBA00022737"/>
    </source>
</evidence>
<keyword evidence="11" id="KW-1185">Reference proteome</keyword>
<evidence type="ECO:0000256" key="5">
    <source>
        <dbReference type="ARBA" id="ARBA00022833"/>
    </source>
</evidence>
<dbReference type="GO" id="GO:0008270">
    <property type="term" value="F:zinc ion binding"/>
    <property type="evidence" value="ECO:0007669"/>
    <property type="project" value="UniProtKB-KW"/>
</dbReference>
<reference evidence="10" key="1">
    <citation type="submission" date="2023-10" db="EMBL/GenBank/DDBJ databases">
        <title>Genome assembly of Pristionchus species.</title>
        <authorList>
            <person name="Yoshida K."/>
            <person name="Sommer R.J."/>
        </authorList>
    </citation>
    <scope>NUCLEOTIDE SEQUENCE</scope>
    <source>
        <strain evidence="10">RS0144</strain>
    </source>
</reference>
<accession>A0AAV5U0B6</accession>
<dbReference type="Pfam" id="PF00651">
    <property type="entry name" value="BTB"/>
    <property type="match status" value="1"/>
</dbReference>
<evidence type="ECO:0000256" key="2">
    <source>
        <dbReference type="ARBA" id="ARBA00022723"/>
    </source>
</evidence>
<dbReference type="SMART" id="SM00225">
    <property type="entry name" value="BTB"/>
    <property type="match status" value="1"/>
</dbReference>
<dbReference type="EMBL" id="BTSX01000005">
    <property type="protein sequence ID" value="GMS99956.1"/>
    <property type="molecule type" value="Genomic_DNA"/>
</dbReference>
<dbReference type="InterPro" id="IPR011333">
    <property type="entry name" value="SKP1/BTB/POZ_sf"/>
</dbReference>
<dbReference type="InterPro" id="IPR036236">
    <property type="entry name" value="Znf_C2H2_sf"/>
</dbReference>
<comment type="subcellular location">
    <subcellularLocation>
        <location evidence="1">Nucleus</location>
    </subcellularLocation>
</comment>
<name>A0AAV5U0B6_9BILA</name>
<proteinExistence type="predicted"/>
<evidence type="ECO:0000256" key="6">
    <source>
        <dbReference type="ARBA" id="ARBA00023242"/>
    </source>
</evidence>
<dbReference type="SMART" id="SM00355">
    <property type="entry name" value="ZnF_C2H2"/>
    <property type="match status" value="4"/>
</dbReference>
<dbReference type="SUPFAM" id="SSF57667">
    <property type="entry name" value="beta-beta-alpha zinc fingers"/>
    <property type="match status" value="2"/>
</dbReference>
<evidence type="ECO:0000259" key="8">
    <source>
        <dbReference type="PROSITE" id="PS50097"/>
    </source>
</evidence>
<evidence type="ECO:0000256" key="7">
    <source>
        <dbReference type="PROSITE-ProRule" id="PRU00042"/>
    </source>
</evidence>
<feature type="domain" description="C2H2-type" evidence="9">
    <location>
        <begin position="535"/>
        <end position="563"/>
    </location>
</feature>
<organism evidence="10 11">
    <name type="scientific">Pristionchus entomophagus</name>
    <dbReference type="NCBI Taxonomy" id="358040"/>
    <lineage>
        <taxon>Eukaryota</taxon>
        <taxon>Metazoa</taxon>
        <taxon>Ecdysozoa</taxon>
        <taxon>Nematoda</taxon>
        <taxon>Chromadorea</taxon>
        <taxon>Rhabditida</taxon>
        <taxon>Rhabditina</taxon>
        <taxon>Diplogasteromorpha</taxon>
        <taxon>Diplogasteroidea</taxon>
        <taxon>Neodiplogasteridae</taxon>
        <taxon>Pristionchus</taxon>
    </lineage>
</organism>
<dbReference type="AlphaFoldDB" id="A0AAV5U0B6"/>
<dbReference type="GO" id="GO:0005634">
    <property type="term" value="C:nucleus"/>
    <property type="evidence" value="ECO:0007669"/>
    <property type="project" value="UniProtKB-SubCell"/>
</dbReference>
<gene>
    <name evidence="10" type="ORF">PENTCL1PPCAC_22131</name>
</gene>
<comment type="caution">
    <text evidence="10">The sequence shown here is derived from an EMBL/GenBank/DDBJ whole genome shotgun (WGS) entry which is preliminary data.</text>
</comment>
<dbReference type="Pfam" id="PF00096">
    <property type="entry name" value="zf-C2H2"/>
    <property type="match status" value="1"/>
</dbReference>
<dbReference type="PROSITE" id="PS50097">
    <property type="entry name" value="BTB"/>
    <property type="match status" value="1"/>
</dbReference>
<dbReference type="Proteomes" id="UP001432027">
    <property type="component" value="Unassembled WGS sequence"/>
</dbReference>
<keyword evidence="4 7" id="KW-0863">Zinc-finger</keyword>
<dbReference type="SUPFAM" id="SSF54695">
    <property type="entry name" value="POZ domain"/>
    <property type="match status" value="2"/>
</dbReference>
<keyword evidence="3" id="KW-0677">Repeat</keyword>
<dbReference type="PROSITE" id="PS50157">
    <property type="entry name" value="ZINC_FINGER_C2H2_2"/>
    <property type="match status" value="3"/>
</dbReference>
<evidence type="ECO:0000313" key="10">
    <source>
        <dbReference type="EMBL" id="GMS99956.1"/>
    </source>
</evidence>
<feature type="domain" description="C2H2-type" evidence="9">
    <location>
        <begin position="507"/>
        <end position="534"/>
    </location>
</feature>